<name>A0A0C3BFJ3_PILCF</name>
<sequence length="170" mass="19533">MTQLLETNFRSPNTNLMLSDALDMLRRVPELRRCTLSIGHSLIFTSPGTPVVVPKLQKLFIYMEPDQLDLFFQAVISPRLERLTIINRQALQSFLVRANHPIKELEFVRIRDMSDDDLLTAFSLSVHLQTSNVPSQSEHCHLLLSMIPNHICVLDSTSWSPLAILRSMHW</sequence>
<reference evidence="2" key="2">
    <citation type="submission" date="2015-01" db="EMBL/GenBank/DDBJ databases">
        <title>Evolutionary Origins and Diversification of the Mycorrhizal Mutualists.</title>
        <authorList>
            <consortium name="DOE Joint Genome Institute"/>
            <consortium name="Mycorrhizal Genomics Consortium"/>
            <person name="Kohler A."/>
            <person name="Kuo A."/>
            <person name="Nagy L.G."/>
            <person name="Floudas D."/>
            <person name="Copeland A."/>
            <person name="Barry K.W."/>
            <person name="Cichocki N."/>
            <person name="Veneault-Fourrey C."/>
            <person name="LaButti K."/>
            <person name="Lindquist E.A."/>
            <person name="Lipzen A."/>
            <person name="Lundell T."/>
            <person name="Morin E."/>
            <person name="Murat C."/>
            <person name="Riley R."/>
            <person name="Ohm R."/>
            <person name="Sun H."/>
            <person name="Tunlid A."/>
            <person name="Henrissat B."/>
            <person name="Grigoriev I.V."/>
            <person name="Hibbett D.S."/>
            <person name="Martin F."/>
        </authorList>
    </citation>
    <scope>NUCLEOTIDE SEQUENCE [LARGE SCALE GENOMIC DNA]</scope>
    <source>
        <strain evidence="2">F 1598</strain>
    </source>
</reference>
<organism evidence="1 2">
    <name type="scientific">Piloderma croceum (strain F 1598)</name>
    <dbReference type="NCBI Taxonomy" id="765440"/>
    <lineage>
        <taxon>Eukaryota</taxon>
        <taxon>Fungi</taxon>
        <taxon>Dikarya</taxon>
        <taxon>Basidiomycota</taxon>
        <taxon>Agaricomycotina</taxon>
        <taxon>Agaricomycetes</taxon>
        <taxon>Agaricomycetidae</taxon>
        <taxon>Atheliales</taxon>
        <taxon>Atheliaceae</taxon>
        <taxon>Piloderma</taxon>
    </lineage>
</organism>
<evidence type="ECO:0000313" key="1">
    <source>
        <dbReference type="EMBL" id="KIM85068.1"/>
    </source>
</evidence>
<proteinExistence type="predicted"/>
<gene>
    <name evidence="1" type="ORF">PILCRDRAFT_817908</name>
</gene>
<accession>A0A0C3BFJ3</accession>
<protein>
    <submittedName>
        <fullName evidence="1">Uncharacterized protein</fullName>
    </submittedName>
</protein>
<dbReference type="InParanoid" id="A0A0C3BFJ3"/>
<dbReference type="Proteomes" id="UP000054166">
    <property type="component" value="Unassembled WGS sequence"/>
</dbReference>
<evidence type="ECO:0000313" key="2">
    <source>
        <dbReference type="Proteomes" id="UP000054166"/>
    </source>
</evidence>
<reference evidence="1 2" key="1">
    <citation type="submission" date="2014-04" db="EMBL/GenBank/DDBJ databases">
        <authorList>
            <consortium name="DOE Joint Genome Institute"/>
            <person name="Kuo A."/>
            <person name="Tarkka M."/>
            <person name="Buscot F."/>
            <person name="Kohler A."/>
            <person name="Nagy L.G."/>
            <person name="Floudas D."/>
            <person name="Copeland A."/>
            <person name="Barry K.W."/>
            <person name="Cichocki N."/>
            <person name="Veneault-Fourrey C."/>
            <person name="LaButti K."/>
            <person name="Lindquist E.A."/>
            <person name="Lipzen A."/>
            <person name="Lundell T."/>
            <person name="Morin E."/>
            <person name="Murat C."/>
            <person name="Sun H."/>
            <person name="Tunlid A."/>
            <person name="Henrissat B."/>
            <person name="Grigoriev I.V."/>
            <person name="Hibbett D.S."/>
            <person name="Martin F."/>
            <person name="Nordberg H.P."/>
            <person name="Cantor M.N."/>
            <person name="Hua S.X."/>
        </authorList>
    </citation>
    <scope>NUCLEOTIDE SEQUENCE [LARGE SCALE GENOMIC DNA]</scope>
    <source>
        <strain evidence="1 2">F 1598</strain>
    </source>
</reference>
<dbReference type="HOGENOM" id="CLU_1571232_0_0_1"/>
<dbReference type="AlphaFoldDB" id="A0A0C3BFJ3"/>
<keyword evidence="2" id="KW-1185">Reference proteome</keyword>
<dbReference type="EMBL" id="KN832986">
    <property type="protein sequence ID" value="KIM85068.1"/>
    <property type="molecule type" value="Genomic_DNA"/>
</dbReference>